<comment type="similarity">
    <text evidence="3 10">Belongs to the squalene monooxygenase family.</text>
</comment>
<dbReference type="EMBL" id="CAJMXA010001258">
    <property type="protein sequence ID" value="CAE6456330.1"/>
    <property type="molecule type" value="Genomic_DNA"/>
</dbReference>
<dbReference type="PANTHER" id="PTHR10835">
    <property type="entry name" value="SQUALENE MONOOXYGENASE"/>
    <property type="match status" value="1"/>
</dbReference>
<keyword evidence="10" id="KW-0812">Transmembrane</keyword>
<evidence type="ECO:0000313" key="14">
    <source>
        <dbReference type="Proteomes" id="UP000663853"/>
    </source>
</evidence>
<dbReference type="SUPFAM" id="SSF51905">
    <property type="entry name" value="FAD/NAD(P)-binding domain"/>
    <property type="match status" value="1"/>
</dbReference>
<comment type="caution">
    <text evidence="13">The sequence shown here is derived from an EMBL/GenBank/DDBJ whole genome shotgun (WGS) entry which is preliminary data.</text>
</comment>
<keyword evidence="6 10" id="KW-0274">FAD</keyword>
<dbReference type="PANTHER" id="PTHR10835:SF0">
    <property type="entry name" value="SQUALENE MONOOXYGENASE"/>
    <property type="match status" value="1"/>
</dbReference>
<dbReference type="Proteomes" id="UP000663853">
    <property type="component" value="Unassembled WGS sequence"/>
</dbReference>
<evidence type="ECO:0000259" key="12">
    <source>
        <dbReference type="Pfam" id="PF08491"/>
    </source>
</evidence>
<evidence type="ECO:0000256" key="4">
    <source>
        <dbReference type="ARBA" id="ARBA00012312"/>
    </source>
</evidence>
<comment type="subcellular location">
    <subcellularLocation>
        <location evidence="10">Endoplasmic reticulum membrane</location>
        <topology evidence="10">Multi-pass membrane protein</topology>
    </subcellularLocation>
    <subcellularLocation>
        <location evidence="2">Microsome membrane</location>
        <topology evidence="2">Multi-pass membrane protein</topology>
    </subcellularLocation>
</comment>
<evidence type="ECO:0000256" key="6">
    <source>
        <dbReference type="ARBA" id="ARBA00022827"/>
    </source>
</evidence>
<feature type="domain" description="Squalene epoxidase" evidence="12">
    <location>
        <begin position="154"/>
        <end position="433"/>
    </location>
</feature>
<dbReference type="InterPro" id="IPR040125">
    <property type="entry name" value="Squalene_monox"/>
</dbReference>
<evidence type="ECO:0000256" key="5">
    <source>
        <dbReference type="ARBA" id="ARBA00022630"/>
    </source>
</evidence>
<reference evidence="13" key="1">
    <citation type="submission" date="2021-01" db="EMBL/GenBank/DDBJ databases">
        <authorList>
            <person name="Kaushik A."/>
        </authorList>
    </citation>
    <scope>NUCLEOTIDE SEQUENCE</scope>
    <source>
        <strain evidence="13">AG6-10EEA</strain>
    </source>
</reference>
<evidence type="ECO:0000256" key="11">
    <source>
        <dbReference type="SAM" id="MobiDB-lite"/>
    </source>
</evidence>
<feature type="compositionally biased region" description="Polar residues" evidence="11">
    <location>
        <begin position="471"/>
        <end position="482"/>
    </location>
</feature>
<dbReference type="GO" id="GO:0004506">
    <property type="term" value="F:squalene monooxygenase activity"/>
    <property type="evidence" value="ECO:0007669"/>
    <property type="project" value="UniProtKB-UniRule"/>
</dbReference>
<gene>
    <name evidence="13" type="ORF">RDB_LOCUS55944</name>
</gene>
<dbReference type="Pfam" id="PF08491">
    <property type="entry name" value="SE"/>
    <property type="match status" value="1"/>
</dbReference>
<protein>
    <recommendedName>
        <fullName evidence="4 10">Squalene monooxygenase</fullName>
        <ecNumber evidence="4 10">1.14.14.17</ecNumber>
    </recommendedName>
</protein>
<dbReference type="Gene3D" id="3.50.50.60">
    <property type="entry name" value="FAD/NAD(P)-binding domain"/>
    <property type="match status" value="1"/>
</dbReference>
<dbReference type="PRINTS" id="PR00420">
    <property type="entry name" value="RNGMNOXGNASE"/>
</dbReference>
<feature type="transmembrane region" description="Helical" evidence="10">
    <location>
        <begin position="494"/>
        <end position="514"/>
    </location>
</feature>
<feature type="region of interest" description="Disordered" evidence="11">
    <location>
        <begin position="439"/>
        <end position="483"/>
    </location>
</feature>
<comment type="cofactor">
    <cofactor evidence="1 10">
        <name>FAD</name>
        <dbReference type="ChEBI" id="CHEBI:57692"/>
    </cofactor>
</comment>
<evidence type="ECO:0000313" key="13">
    <source>
        <dbReference type="EMBL" id="CAE6456330.1"/>
    </source>
</evidence>
<evidence type="ECO:0000256" key="2">
    <source>
        <dbReference type="ARBA" id="ARBA00004154"/>
    </source>
</evidence>
<organism evidence="13 14">
    <name type="scientific">Rhizoctonia solani</name>
    <dbReference type="NCBI Taxonomy" id="456999"/>
    <lineage>
        <taxon>Eukaryota</taxon>
        <taxon>Fungi</taxon>
        <taxon>Dikarya</taxon>
        <taxon>Basidiomycota</taxon>
        <taxon>Agaricomycotina</taxon>
        <taxon>Agaricomycetes</taxon>
        <taxon>Cantharellales</taxon>
        <taxon>Ceratobasidiaceae</taxon>
        <taxon>Rhizoctonia</taxon>
    </lineage>
</organism>
<keyword evidence="5 10" id="KW-0285">Flavoprotein</keyword>
<sequence length="520" mass="57448">MADYDVVIIGAGVAGSAMAHALATMEVVRPLKIALLERSLAEPDRIVGELLQPGGMEALEKLGLQETTEDIDAIPVHGYAVLNAGSTVHIPYPGAAEGRSFHHGRFVMRLREAAMKHSNVETIEATVSELIEENGRITGVRARRKDREEEIFSAGLTIVADGCFSKFRNRVLRPSAARPSLRSHFVGAVLKDARLPIPEHGTVALTESGPVLLYQIGEHDTRMLVDVKGATLPRDLVGYIRQNVIPELPPALRPPVEAAITSERLRSMPNSFLPPAQQGSSHHPPGALLLGDSWNMRHPLTGGGMTVAFWDVVILQRLLSEYLASRGPDIHEGVKSTWSEWDELSGILRKWHWERKSLASTVNILSVALYDLFGAKDENLHVLRTGCFKYFERGGECVNGPVSLLSALAPRPGLLMYHFFSVAFYSIWVLFTQPKPKATPYPEDVRSGNTTPSDSGVEVESETVVRRRKTSQTTGDPTQVEENQAPGLAEYPRLFIQSFAVFWTACIVFGPLLWSEIRWW</sequence>
<dbReference type="InterPro" id="IPR013698">
    <property type="entry name" value="Squalene_epoxidase"/>
</dbReference>
<proteinExistence type="inferred from homology"/>
<comment type="catalytic activity">
    <reaction evidence="10">
        <text>squalene + reduced [NADPH--hemoprotein reductase] + O2 = (S)-2,3-epoxysqualene + oxidized [NADPH--hemoprotein reductase] + H2O + H(+)</text>
        <dbReference type="Rhea" id="RHEA:25282"/>
        <dbReference type="Rhea" id="RHEA-COMP:11964"/>
        <dbReference type="Rhea" id="RHEA-COMP:11965"/>
        <dbReference type="ChEBI" id="CHEBI:15377"/>
        <dbReference type="ChEBI" id="CHEBI:15378"/>
        <dbReference type="ChEBI" id="CHEBI:15379"/>
        <dbReference type="ChEBI" id="CHEBI:15440"/>
        <dbReference type="ChEBI" id="CHEBI:15441"/>
        <dbReference type="ChEBI" id="CHEBI:57618"/>
        <dbReference type="ChEBI" id="CHEBI:58210"/>
        <dbReference type="EC" id="1.14.14.17"/>
    </reaction>
</comment>
<keyword evidence="10" id="KW-1133">Transmembrane helix</keyword>
<keyword evidence="8 10" id="KW-0560">Oxidoreductase</keyword>
<evidence type="ECO:0000256" key="3">
    <source>
        <dbReference type="ARBA" id="ARBA00008802"/>
    </source>
</evidence>
<accession>A0A8H3BG82</accession>
<feature type="transmembrane region" description="Helical" evidence="10">
    <location>
        <begin position="414"/>
        <end position="431"/>
    </location>
</feature>
<dbReference type="GO" id="GO:0005789">
    <property type="term" value="C:endoplasmic reticulum membrane"/>
    <property type="evidence" value="ECO:0007669"/>
    <property type="project" value="UniProtKB-SubCell"/>
</dbReference>
<keyword evidence="7" id="KW-0492">Microsome</keyword>
<evidence type="ECO:0000256" key="10">
    <source>
        <dbReference type="RuleBase" id="RU367121"/>
    </source>
</evidence>
<dbReference type="AlphaFoldDB" id="A0A8H3BG82"/>
<evidence type="ECO:0000256" key="9">
    <source>
        <dbReference type="ARBA" id="ARBA00023136"/>
    </source>
</evidence>
<dbReference type="UniPathway" id="UPA00767">
    <property type="reaction ID" value="UER00752"/>
</dbReference>
<keyword evidence="10" id="KW-0256">Endoplasmic reticulum</keyword>
<dbReference type="GO" id="GO:0050660">
    <property type="term" value="F:flavin adenine dinucleotide binding"/>
    <property type="evidence" value="ECO:0007669"/>
    <property type="project" value="UniProtKB-UniRule"/>
</dbReference>
<dbReference type="GO" id="GO:0006696">
    <property type="term" value="P:ergosterol biosynthetic process"/>
    <property type="evidence" value="ECO:0007669"/>
    <property type="project" value="TreeGrafter"/>
</dbReference>
<dbReference type="InterPro" id="IPR036188">
    <property type="entry name" value="FAD/NAD-bd_sf"/>
</dbReference>
<comment type="function">
    <text evidence="10">Catalyzes the stereospecific oxidation of squalene to (S)-2,3-epoxysqualene, and is considered to be a rate-limiting enzyme in steroid biosynthesis.</text>
</comment>
<evidence type="ECO:0000256" key="1">
    <source>
        <dbReference type="ARBA" id="ARBA00001974"/>
    </source>
</evidence>
<evidence type="ECO:0000256" key="8">
    <source>
        <dbReference type="ARBA" id="ARBA00023002"/>
    </source>
</evidence>
<name>A0A8H3BG82_9AGAM</name>
<keyword evidence="9 10" id="KW-0472">Membrane</keyword>
<evidence type="ECO:0000256" key="7">
    <source>
        <dbReference type="ARBA" id="ARBA00022848"/>
    </source>
</evidence>
<dbReference type="EC" id="1.14.14.17" evidence="4 10"/>